<dbReference type="OrthoDB" id="8781774at2"/>
<sequence>MTMMRSHVRLYFAVLAVIIAGWLFLKAPTWVALGESGEWPPVFGFTAVYLCSHVFRLLRLAVLTLDERARIWPLMLAHVTTSFPNSVLPFKTGEVLRLASFFEVYDGRRKACAVWLAERLGDAAVIACFVLALYLFKVDVPASMRWVLIVFVLVAGLIFLGLFAVAKVFVYLNRHLVLTSLSRRGLWLLRASHQLRSLEREISATVEGRLSGLLLLSVLIWSIEITALSMFIHHVNANSVNFASLFVSGLLASLPGGFQDRAVYFGQFQSLGLGLLTFLFLALSWSVSRHGTRRS</sequence>
<dbReference type="InterPro" id="IPR022791">
    <property type="entry name" value="L-PG_synthase/AglD"/>
</dbReference>
<feature type="transmembrane region" description="Helical" evidence="6">
    <location>
        <begin position="44"/>
        <end position="65"/>
    </location>
</feature>
<dbReference type="EMBL" id="CP000090">
    <property type="protein sequence ID" value="AAZ60111.1"/>
    <property type="molecule type" value="Genomic_DNA"/>
</dbReference>
<dbReference type="STRING" id="264198.Reut_A0729"/>
<protein>
    <submittedName>
        <fullName evidence="7">Uncharacterized protein</fullName>
    </submittedName>
</protein>
<keyword evidence="5 6" id="KW-0472">Membrane</keyword>
<dbReference type="GO" id="GO:0005886">
    <property type="term" value="C:plasma membrane"/>
    <property type="evidence" value="ECO:0007669"/>
    <property type="project" value="UniProtKB-SubCell"/>
</dbReference>
<feature type="transmembrane region" description="Helical" evidence="6">
    <location>
        <begin position="210"/>
        <end position="233"/>
    </location>
</feature>
<dbReference type="Pfam" id="PF03706">
    <property type="entry name" value="LPG_synthase_TM"/>
    <property type="match status" value="1"/>
</dbReference>
<dbReference type="HOGENOM" id="CLU_942393_0_0_4"/>
<dbReference type="eggNOG" id="ENOG5031BWR">
    <property type="taxonomic scope" value="Bacteria"/>
</dbReference>
<keyword evidence="2" id="KW-1003">Cell membrane</keyword>
<organism evidence="7">
    <name type="scientific">Cupriavidus pinatubonensis (strain JMP 134 / LMG 1197)</name>
    <name type="common">Cupriavidus necator (strain JMP 134)</name>
    <dbReference type="NCBI Taxonomy" id="264198"/>
    <lineage>
        <taxon>Bacteria</taxon>
        <taxon>Pseudomonadati</taxon>
        <taxon>Pseudomonadota</taxon>
        <taxon>Betaproteobacteria</taxon>
        <taxon>Burkholderiales</taxon>
        <taxon>Burkholderiaceae</taxon>
        <taxon>Cupriavidus</taxon>
    </lineage>
</organism>
<feature type="transmembrane region" description="Helical" evidence="6">
    <location>
        <begin position="270"/>
        <end position="288"/>
    </location>
</feature>
<keyword evidence="4 6" id="KW-1133">Transmembrane helix</keyword>
<gene>
    <name evidence="7" type="ordered locus">Reut_A0729</name>
</gene>
<evidence type="ECO:0000256" key="6">
    <source>
        <dbReference type="SAM" id="Phobius"/>
    </source>
</evidence>
<evidence type="ECO:0000256" key="2">
    <source>
        <dbReference type="ARBA" id="ARBA00022475"/>
    </source>
</evidence>
<feature type="transmembrane region" description="Helical" evidence="6">
    <location>
        <begin position="116"/>
        <end position="136"/>
    </location>
</feature>
<comment type="subcellular location">
    <subcellularLocation>
        <location evidence="1">Cell membrane</location>
        <topology evidence="1">Multi-pass membrane protein</topology>
    </subcellularLocation>
</comment>
<keyword evidence="3 6" id="KW-0812">Transmembrane</keyword>
<evidence type="ECO:0000256" key="5">
    <source>
        <dbReference type="ARBA" id="ARBA00023136"/>
    </source>
</evidence>
<name>Q474S2_CUPPJ</name>
<feature type="transmembrane region" description="Helical" evidence="6">
    <location>
        <begin position="148"/>
        <end position="172"/>
    </location>
</feature>
<evidence type="ECO:0000256" key="4">
    <source>
        <dbReference type="ARBA" id="ARBA00022989"/>
    </source>
</evidence>
<dbReference type="AlphaFoldDB" id="Q474S2"/>
<evidence type="ECO:0000313" key="7">
    <source>
        <dbReference type="EMBL" id="AAZ60111.1"/>
    </source>
</evidence>
<dbReference type="KEGG" id="reu:Reut_A0729"/>
<proteinExistence type="predicted"/>
<accession>Q474S2</accession>
<evidence type="ECO:0000256" key="3">
    <source>
        <dbReference type="ARBA" id="ARBA00022692"/>
    </source>
</evidence>
<reference evidence="7" key="1">
    <citation type="submission" date="2005-08" db="EMBL/GenBank/DDBJ databases">
        <title>Complete sequence of Chromosome1 of Ralstonia eutropha JMP134.</title>
        <authorList>
            <person name="Copeland A."/>
            <person name="Lucas S."/>
            <person name="Lapidus A."/>
            <person name="Barry K."/>
            <person name="Detter J.C."/>
            <person name="Glavina T."/>
            <person name="Hammon N."/>
            <person name="Israni S."/>
            <person name="Pitluck S."/>
            <person name="Goltsman E."/>
            <person name="Martinez M."/>
            <person name="Schmutz J."/>
            <person name="Larimer F."/>
            <person name="Land M."/>
            <person name="Lykidis A."/>
            <person name="Richardson P."/>
        </authorList>
    </citation>
    <scope>NUCLEOTIDE SEQUENCE</scope>
    <source>
        <strain evidence="7">JMP134</strain>
    </source>
</reference>
<evidence type="ECO:0000256" key="1">
    <source>
        <dbReference type="ARBA" id="ARBA00004651"/>
    </source>
</evidence>